<dbReference type="Proteomes" id="UP001500994">
    <property type="component" value="Unassembled WGS sequence"/>
</dbReference>
<feature type="region of interest" description="Disordered" evidence="1">
    <location>
        <begin position="1"/>
        <end position="47"/>
    </location>
</feature>
<dbReference type="EMBL" id="BAAARK010000059">
    <property type="protein sequence ID" value="GAA2692052.1"/>
    <property type="molecule type" value="Genomic_DNA"/>
</dbReference>
<reference evidence="2 3" key="1">
    <citation type="journal article" date="2019" name="Int. J. Syst. Evol. Microbiol.">
        <title>The Global Catalogue of Microorganisms (GCM) 10K type strain sequencing project: providing services to taxonomists for standard genome sequencing and annotation.</title>
        <authorList>
            <consortium name="The Broad Institute Genomics Platform"/>
            <consortium name="The Broad Institute Genome Sequencing Center for Infectious Disease"/>
            <person name="Wu L."/>
            <person name="Ma J."/>
        </authorList>
    </citation>
    <scope>NUCLEOTIDE SEQUENCE [LARGE SCALE GENOMIC DNA]</scope>
    <source>
        <strain evidence="2 3">JCM 16374</strain>
    </source>
</reference>
<name>A0ABN3T249_9ACTN</name>
<feature type="compositionally biased region" description="Basic and acidic residues" evidence="1">
    <location>
        <begin position="1"/>
        <end position="35"/>
    </location>
</feature>
<feature type="region of interest" description="Disordered" evidence="1">
    <location>
        <begin position="82"/>
        <end position="135"/>
    </location>
</feature>
<feature type="compositionally biased region" description="Basic and acidic residues" evidence="1">
    <location>
        <begin position="82"/>
        <end position="92"/>
    </location>
</feature>
<evidence type="ECO:0000256" key="1">
    <source>
        <dbReference type="SAM" id="MobiDB-lite"/>
    </source>
</evidence>
<organism evidence="2 3">
    <name type="scientific">Streptomyces lunalinharesii</name>
    <dbReference type="NCBI Taxonomy" id="333384"/>
    <lineage>
        <taxon>Bacteria</taxon>
        <taxon>Bacillati</taxon>
        <taxon>Actinomycetota</taxon>
        <taxon>Actinomycetes</taxon>
        <taxon>Kitasatosporales</taxon>
        <taxon>Streptomycetaceae</taxon>
        <taxon>Streptomyces</taxon>
    </lineage>
</organism>
<evidence type="ECO:0000313" key="2">
    <source>
        <dbReference type="EMBL" id="GAA2692052.1"/>
    </source>
</evidence>
<comment type="caution">
    <text evidence="2">The sequence shown here is derived from an EMBL/GenBank/DDBJ whole genome shotgun (WGS) entry which is preliminary data.</text>
</comment>
<accession>A0ABN3T249</accession>
<keyword evidence="3" id="KW-1185">Reference proteome</keyword>
<protein>
    <submittedName>
        <fullName evidence="2">Uncharacterized protein</fullName>
    </submittedName>
</protein>
<proteinExistence type="predicted"/>
<sequence>MVQDAESRGPTEARPGDAGRYRELDPARRSFRADGRTTAWQQRETAPYDPSLVDQGLLDRVGLCGHAVQQGDARGVVVRGRRQDDGLDDQTHGVHSQASLPARHPFRGVLAGRGGRHPDGSVGTLRVQDDKARVG</sequence>
<gene>
    <name evidence="2" type="ORF">GCM10009864_78220</name>
</gene>
<evidence type="ECO:0000313" key="3">
    <source>
        <dbReference type="Proteomes" id="UP001500994"/>
    </source>
</evidence>